<evidence type="ECO:0000256" key="4">
    <source>
        <dbReference type="ARBA" id="ARBA00022692"/>
    </source>
</evidence>
<evidence type="ECO:0000256" key="8">
    <source>
        <dbReference type="ARBA" id="ARBA00023170"/>
    </source>
</evidence>
<organism evidence="11">
    <name type="scientific">Scaeva pyrastri</name>
    <name type="common">Hoverfly</name>
    <name type="synonym">Musca pyrastri</name>
    <dbReference type="NCBI Taxonomy" id="219539"/>
    <lineage>
        <taxon>Eukaryota</taxon>
        <taxon>Metazoa</taxon>
        <taxon>Ecdysozoa</taxon>
        <taxon>Arthropoda</taxon>
        <taxon>Hexapoda</taxon>
        <taxon>Insecta</taxon>
        <taxon>Pterygota</taxon>
        <taxon>Neoptera</taxon>
        <taxon>Endopterygota</taxon>
        <taxon>Diptera</taxon>
        <taxon>Brachycera</taxon>
        <taxon>Muscomorpha</taxon>
        <taxon>Syrphoidea</taxon>
        <taxon>Syrphidae</taxon>
        <taxon>Syrphinae</taxon>
        <taxon>Syrphini</taxon>
        <taxon>Scaeva</taxon>
    </lineage>
</organism>
<dbReference type="AlphaFoldDB" id="A0A1B3B796"/>
<sequence length="398" mass="45886">MEKFSKSFSKYVFRSDPSVGRLGSIDYNLKLLQWFGLPLFGSPGEFNRPLFICGLIFLIFVRLPYHIFEIYDLITCWRNFNDMIQNVCMSFLHLGMTLKMIMIFGRLQDFYKIIDTFRKLAKKYVKSDKQKDVFSWMEFESKISLTIYGIIPTIASSYGFCLVMRNPSGVVGHNLPYRAKMPEFAPSTLQYFYIPLSNAIIGFQIVGIDYLNVAFINLIRCQLRVLNISFDQLNESKGPVTVDPYNHLKKIIEHHTIILDIRNQIESIFKFPMLVQFIGSLLIIALTGSQALIQKETSGLVMVYLYTGCILAELLVYCWFGTQISEQNETLALRAYATTWYNFDVKFRKSLVILLMNAQRPFCFTAGGYLDLSLMTFSRVISKAFSIMAVLLQEYSDG</sequence>
<comment type="subcellular location">
    <subcellularLocation>
        <location evidence="1 10">Cell membrane</location>
        <topology evidence="1 10">Multi-pass membrane protein</topology>
    </subcellularLocation>
</comment>
<dbReference type="Pfam" id="PF02949">
    <property type="entry name" value="7tm_6"/>
    <property type="match status" value="1"/>
</dbReference>
<feature type="transmembrane region" description="Helical" evidence="10">
    <location>
        <begin position="50"/>
        <end position="68"/>
    </location>
</feature>
<dbReference type="PANTHER" id="PTHR21137">
    <property type="entry name" value="ODORANT RECEPTOR"/>
    <property type="match status" value="1"/>
</dbReference>
<dbReference type="GO" id="GO:0004984">
    <property type="term" value="F:olfactory receptor activity"/>
    <property type="evidence" value="ECO:0007669"/>
    <property type="project" value="InterPro"/>
</dbReference>
<reference evidence="11" key="1">
    <citation type="submission" date="2015-12" db="EMBL/GenBank/DDBJ databases">
        <authorList>
            <person name="Shamseldin A."/>
            <person name="Moawad H."/>
            <person name="Abd El-Rahim W.M."/>
            <person name="Sadowsky M.J."/>
        </authorList>
    </citation>
    <scope>NUCLEOTIDE SEQUENCE</scope>
</reference>
<keyword evidence="4 10" id="KW-0812">Transmembrane</keyword>
<comment type="caution">
    <text evidence="10">Lacks conserved residue(s) required for the propagation of feature annotation.</text>
</comment>
<evidence type="ECO:0000313" key="11">
    <source>
        <dbReference type="EMBL" id="AOE48085.1"/>
    </source>
</evidence>
<comment type="similarity">
    <text evidence="10">Belongs to the insect chemoreceptor superfamily. Heteromeric odorant receptor channel (TC 1.A.69) family.</text>
</comment>
<feature type="transmembrane region" description="Helical" evidence="10">
    <location>
        <begin position="83"/>
        <end position="104"/>
    </location>
</feature>
<keyword evidence="8 10" id="KW-0675">Receptor</keyword>
<protein>
    <recommendedName>
        <fullName evidence="10">Odorant receptor</fullName>
    </recommendedName>
</protein>
<keyword evidence="6 10" id="KW-1133">Transmembrane helix</keyword>
<dbReference type="GO" id="GO:0007165">
    <property type="term" value="P:signal transduction"/>
    <property type="evidence" value="ECO:0007669"/>
    <property type="project" value="UniProtKB-KW"/>
</dbReference>
<feature type="transmembrane region" description="Helical" evidence="10">
    <location>
        <begin position="271"/>
        <end position="293"/>
    </location>
</feature>
<keyword evidence="3 10" id="KW-0716">Sensory transduction</keyword>
<name>A0A1B3B796_SCAPY</name>
<accession>A0A1B3B796</accession>
<dbReference type="PANTHER" id="PTHR21137:SF35">
    <property type="entry name" value="ODORANT RECEPTOR 19A-RELATED"/>
    <property type="match status" value="1"/>
</dbReference>
<evidence type="ECO:0000256" key="2">
    <source>
        <dbReference type="ARBA" id="ARBA00022475"/>
    </source>
</evidence>
<evidence type="ECO:0000256" key="7">
    <source>
        <dbReference type="ARBA" id="ARBA00023136"/>
    </source>
</evidence>
<evidence type="ECO:0000256" key="5">
    <source>
        <dbReference type="ARBA" id="ARBA00022725"/>
    </source>
</evidence>
<keyword evidence="5 10" id="KW-0552">Olfaction</keyword>
<evidence type="ECO:0000256" key="10">
    <source>
        <dbReference type="RuleBase" id="RU351113"/>
    </source>
</evidence>
<keyword evidence="2" id="KW-1003">Cell membrane</keyword>
<proteinExistence type="evidence at transcript level"/>
<evidence type="ECO:0000256" key="1">
    <source>
        <dbReference type="ARBA" id="ARBA00004651"/>
    </source>
</evidence>
<evidence type="ECO:0000256" key="3">
    <source>
        <dbReference type="ARBA" id="ARBA00022606"/>
    </source>
</evidence>
<dbReference type="GO" id="GO:0005549">
    <property type="term" value="F:odorant binding"/>
    <property type="evidence" value="ECO:0007669"/>
    <property type="project" value="InterPro"/>
</dbReference>
<keyword evidence="9 10" id="KW-0807">Transducer</keyword>
<keyword evidence="7 10" id="KW-0472">Membrane</keyword>
<evidence type="ECO:0000256" key="6">
    <source>
        <dbReference type="ARBA" id="ARBA00022989"/>
    </source>
</evidence>
<feature type="transmembrane region" description="Helical" evidence="10">
    <location>
        <begin position="191"/>
        <end position="219"/>
    </location>
</feature>
<dbReference type="InterPro" id="IPR004117">
    <property type="entry name" value="7tm6_olfct_rcpt"/>
</dbReference>
<feature type="transmembrane region" description="Helical" evidence="10">
    <location>
        <begin position="145"/>
        <end position="165"/>
    </location>
</feature>
<evidence type="ECO:0000256" key="9">
    <source>
        <dbReference type="ARBA" id="ARBA00023224"/>
    </source>
</evidence>
<feature type="transmembrane region" description="Helical" evidence="10">
    <location>
        <begin position="299"/>
        <end position="320"/>
    </location>
</feature>
<dbReference type="EMBL" id="KU291835">
    <property type="protein sequence ID" value="AOE48085.1"/>
    <property type="molecule type" value="mRNA"/>
</dbReference>
<reference evidence="11" key="2">
    <citation type="journal article" date="2016" name="PLoS ONE">
        <title>Molecular Characterization and Sex Distribution of Chemosensory Receptor Gene Family Based on Transcriptome Analysis of Scaeva pyrastri.</title>
        <authorList>
            <person name="Li X.M."/>
            <person name="Zhu X.Y."/>
            <person name="He P."/>
            <person name="Xu L."/>
            <person name="Sun L."/>
            <person name="Chen L."/>
            <person name="Wang Z.Q."/>
            <person name="Deng D.G."/>
            <person name="Zhang Y.N."/>
        </authorList>
    </citation>
    <scope>NUCLEOTIDE SEQUENCE</scope>
</reference>
<dbReference type="GO" id="GO:0005886">
    <property type="term" value="C:plasma membrane"/>
    <property type="evidence" value="ECO:0007669"/>
    <property type="project" value="UniProtKB-SubCell"/>
</dbReference>